<protein>
    <recommendedName>
        <fullName evidence="5">Peptidylamidoglycolate lyase</fullName>
    </recommendedName>
</protein>
<dbReference type="InterPro" id="IPR001258">
    <property type="entry name" value="NHL_repeat"/>
</dbReference>
<organism evidence="4">
    <name type="scientific">marine metagenome</name>
    <dbReference type="NCBI Taxonomy" id="408172"/>
    <lineage>
        <taxon>unclassified sequences</taxon>
        <taxon>metagenomes</taxon>
        <taxon>ecological metagenomes</taxon>
    </lineage>
</organism>
<evidence type="ECO:0000256" key="3">
    <source>
        <dbReference type="ARBA" id="ARBA00023180"/>
    </source>
</evidence>
<dbReference type="CDD" id="cd14958">
    <property type="entry name" value="NHL_PAL_like"/>
    <property type="match status" value="1"/>
</dbReference>
<sequence length="287" mass="32677">MNFGSGDHTYAVRENWWSLPEGWEFGWIPAVSCDSQDRVYVYSRSEHPLVIFDRDGKFVEEWGMGILSDAHGIFIDGEDNVYCTEREAHCIHKFNPQGELVMTIGTPGQPGANDGDPFNLPTDLAIDSTGDLYITDGYGNARVHKYTSHGELIKSWGEWGTGPGQFELSHCVRVDRFDRVWVCDRTNDRIQIFDTEGQFLEERTGLAKPDTIFFDRNEDIVYIAELDQQVSIYTLGGALITQWGGKRKSEQAGEFIACPHGIWVDSRRDIYVGEVQHDARLQKFVRK</sequence>
<dbReference type="PANTHER" id="PTHR10680:SF38">
    <property type="entry name" value="BLL1368 PROTEIN"/>
    <property type="match status" value="1"/>
</dbReference>
<dbReference type="EMBL" id="UINC01009642">
    <property type="protein sequence ID" value="SVA43197.1"/>
    <property type="molecule type" value="Genomic_DNA"/>
</dbReference>
<dbReference type="InterPro" id="IPR011042">
    <property type="entry name" value="6-blade_b-propeller_TolB-like"/>
</dbReference>
<name>A0A381VUA0_9ZZZZ</name>
<gene>
    <name evidence="4" type="ORF">METZ01_LOCUS96051</name>
</gene>
<dbReference type="SUPFAM" id="SSF63829">
    <property type="entry name" value="Calcium-dependent phosphotriesterase"/>
    <property type="match status" value="1"/>
</dbReference>
<evidence type="ECO:0000313" key="4">
    <source>
        <dbReference type="EMBL" id="SVA43197.1"/>
    </source>
</evidence>
<dbReference type="PANTHER" id="PTHR10680">
    <property type="entry name" value="PEPTIDYL-GLYCINE ALPHA-AMIDATING MONOOXYGENASE"/>
    <property type="match status" value="1"/>
</dbReference>
<keyword evidence="1" id="KW-0732">Signal</keyword>
<proteinExistence type="predicted"/>
<keyword evidence="3" id="KW-0325">Glycoprotein</keyword>
<dbReference type="PROSITE" id="PS51125">
    <property type="entry name" value="NHL"/>
    <property type="match status" value="2"/>
</dbReference>
<dbReference type="Gene3D" id="2.120.10.30">
    <property type="entry name" value="TolB, C-terminal domain"/>
    <property type="match status" value="1"/>
</dbReference>
<reference evidence="4" key="1">
    <citation type="submission" date="2018-05" db="EMBL/GenBank/DDBJ databases">
        <authorList>
            <person name="Lanie J.A."/>
            <person name="Ng W.-L."/>
            <person name="Kazmierczak K.M."/>
            <person name="Andrzejewski T.M."/>
            <person name="Davidsen T.M."/>
            <person name="Wayne K.J."/>
            <person name="Tettelin H."/>
            <person name="Glass J.I."/>
            <person name="Rusch D."/>
            <person name="Podicherti R."/>
            <person name="Tsui H.-C.T."/>
            <person name="Winkler M.E."/>
        </authorList>
    </citation>
    <scope>NUCLEOTIDE SEQUENCE</scope>
</reference>
<accession>A0A381VUA0</accession>
<evidence type="ECO:0008006" key="5">
    <source>
        <dbReference type="Google" id="ProtNLM"/>
    </source>
</evidence>
<dbReference type="Pfam" id="PF01436">
    <property type="entry name" value="NHL"/>
    <property type="match status" value="1"/>
</dbReference>
<keyword evidence="2" id="KW-0677">Repeat</keyword>
<dbReference type="AlphaFoldDB" id="A0A381VUA0"/>
<evidence type="ECO:0000256" key="2">
    <source>
        <dbReference type="ARBA" id="ARBA00022737"/>
    </source>
</evidence>
<evidence type="ECO:0000256" key="1">
    <source>
        <dbReference type="ARBA" id="ARBA00022729"/>
    </source>
</evidence>